<feature type="compositionally biased region" description="Low complexity" evidence="6">
    <location>
        <begin position="249"/>
        <end position="260"/>
    </location>
</feature>
<dbReference type="AlphaFoldDB" id="A0A8H4RDI9"/>
<reference evidence="9 10" key="1">
    <citation type="submission" date="2020-03" db="EMBL/GenBank/DDBJ databases">
        <title>Draft Genome Sequence of Cudoniella acicularis.</title>
        <authorList>
            <person name="Buettner E."/>
            <person name="Kellner H."/>
        </authorList>
    </citation>
    <scope>NUCLEOTIDE SEQUENCE [LARGE SCALE GENOMIC DNA]</scope>
    <source>
        <strain evidence="9 10">DSM 108380</strain>
    </source>
</reference>
<comment type="caution">
    <text evidence="9">The sequence shown here is derived from an EMBL/GenBank/DDBJ whole genome shotgun (WGS) entry which is preliminary data.</text>
</comment>
<dbReference type="Pfam" id="PF20684">
    <property type="entry name" value="Fung_rhodopsin"/>
    <property type="match status" value="1"/>
</dbReference>
<dbReference type="PANTHER" id="PTHR33048:SF47">
    <property type="entry name" value="INTEGRAL MEMBRANE PROTEIN-RELATED"/>
    <property type="match status" value="1"/>
</dbReference>
<feature type="region of interest" description="Disordered" evidence="6">
    <location>
        <begin position="238"/>
        <end position="288"/>
    </location>
</feature>
<gene>
    <name evidence="9" type="ORF">G7Y89_g11229</name>
</gene>
<name>A0A8H4RDI9_9HELO</name>
<proteinExistence type="inferred from homology"/>
<dbReference type="InterPro" id="IPR052337">
    <property type="entry name" value="SAT4-like"/>
</dbReference>
<evidence type="ECO:0000313" key="9">
    <source>
        <dbReference type="EMBL" id="KAF4626928.1"/>
    </source>
</evidence>
<evidence type="ECO:0000256" key="7">
    <source>
        <dbReference type="SAM" id="Phobius"/>
    </source>
</evidence>
<sequence>MIILAVPFTLAFSILQMYQTKNGSGYHMWDVTLSEFNIFFFIGGIWGSFLYGIGTLFIKASILFFYLRLPSKRLFKIITYLVMFVMCGYCLFGAFTWLFMCRPIEKYWNLEVAGTCLNFKTAFLVGGSMNVVTDVVMLLLPIWVLRPLQLPLRQKLGVIVILMTGSLVCVVSAVRLAKIPSTLVNPDFTWVGTDGFVWCIVEMYVGIICACLPALKTIMKYHYPGSFNDDSHYEIPDLEASPKSKDVTSNSGNASSNPSSIAMEDRSKVTDSSTSSDENSVRRPEQVVVTGSRTIEELVKKLYNYD</sequence>
<evidence type="ECO:0000256" key="5">
    <source>
        <dbReference type="ARBA" id="ARBA00038359"/>
    </source>
</evidence>
<dbReference type="InterPro" id="IPR049326">
    <property type="entry name" value="Rhodopsin_dom_fungi"/>
</dbReference>
<feature type="domain" description="Rhodopsin" evidence="8">
    <location>
        <begin position="1"/>
        <end position="220"/>
    </location>
</feature>
<accession>A0A8H4RDI9</accession>
<comment type="similarity">
    <text evidence="5">Belongs to the SAT4 family.</text>
</comment>
<organism evidence="9 10">
    <name type="scientific">Cudoniella acicularis</name>
    <dbReference type="NCBI Taxonomy" id="354080"/>
    <lineage>
        <taxon>Eukaryota</taxon>
        <taxon>Fungi</taxon>
        <taxon>Dikarya</taxon>
        <taxon>Ascomycota</taxon>
        <taxon>Pezizomycotina</taxon>
        <taxon>Leotiomycetes</taxon>
        <taxon>Helotiales</taxon>
        <taxon>Tricladiaceae</taxon>
        <taxon>Cudoniella</taxon>
    </lineage>
</organism>
<feature type="transmembrane region" description="Helical" evidence="7">
    <location>
        <begin position="156"/>
        <end position="175"/>
    </location>
</feature>
<keyword evidence="3 7" id="KW-1133">Transmembrane helix</keyword>
<dbReference type="Proteomes" id="UP000566819">
    <property type="component" value="Unassembled WGS sequence"/>
</dbReference>
<dbReference type="EMBL" id="JAAMPI010001059">
    <property type="protein sequence ID" value="KAF4626928.1"/>
    <property type="molecule type" value="Genomic_DNA"/>
</dbReference>
<evidence type="ECO:0000256" key="1">
    <source>
        <dbReference type="ARBA" id="ARBA00004141"/>
    </source>
</evidence>
<keyword evidence="10" id="KW-1185">Reference proteome</keyword>
<keyword evidence="4 7" id="KW-0472">Membrane</keyword>
<evidence type="ECO:0000313" key="10">
    <source>
        <dbReference type="Proteomes" id="UP000566819"/>
    </source>
</evidence>
<dbReference type="GO" id="GO:0016020">
    <property type="term" value="C:membrane"/>
    <property type="evidence" value="ECO:0007669"/>
    <property type="project" value="UniProtKB-SubCell"/>
</dbReference>
<evidence type="ECO:0000259" key="8">
    <source>
        <dbReference type="Pfam" id="PF20684"/>
    </source>
</evidence>
<evidence type="ECO:0000256" key="2">
    <source>
        <dbReference type="ARBA" id="ARBA00022692"/>
    </source>
</evidence>
<evidence type="ECO:0000256" key="4">
    <source>
        <dbReference type="ARBA" id="ARBA00023136"/>
    </source>
</evidence>
<evidence type="ECO:0000256" key="6">
    <source>
        <dbReference type="SAM" id="MobiDB-lite"/>
    </source>
</evidence>
<feature type="transmembrane region" description="Helical" evidence="7">
    <location>
        <begin position="195"/>
        <end position="215"/>
    </location>
</feature>
<evidence type="ECO:0000256" key="3">
    <source>
        <dbReference type="ARBA" id="ARBA00022989"/>
    </source>
</evidence>
<protein>
    <recommendedName>
        <fullName evidence="8">Rhodopsin domain-containing protein</fullName>
    </recommendedName>
</protein>
<feature type="transmembrane region" description="Helical" evidence="7">
    <location>
        <begin position="119"/>
        <end position="144"/>
    </location>
</feature>
<dbReference type="OrthoDB" id="3532178at2759"/>
<comment type="subcellular location">
    <subcellularLocation>
        <location evidence="1">Membrane</location>
        <topology evidence="1">Multi-pass membrane protein</topology>
    </subcellularLocation>
</comment>
<feature type="transmembrane region" description="Helical" evidence="7">
    <location>
        <begin position="78"/>
        <end position="99"/>
    </location>
</feature>
<feature type="transmembrane region" description="Helical" evidence="7">
    <location>
        <begin position="41"/>
        <end position="66"/>
    </location>
</feature>
<keyword evidence="2 7" id="KW-0812">Transmembrane</keyword>
<dbReference type="PANTHER" id="PTHR33048">
    <property type="entry name" value="PTH11-LIKE INTEGRAL MEMBRANE PROTEIN (AFU_ORTHOLOGUE AFUA_5G11245)"/>
    <property type="match status" value="1"/>
</dbReference>